<proteinExistence type="predicted"/>
<dbReference type="HOGENOM" id="CLU_2195251_0_0_5"/>
<evidence type="ECO:0000313" key="2">
    <source>
        <dbReference type="EMBL" id="BAI95820.1"/>
    </source>
</evidence>
<reference evidence="2 3" key="1">
    <citation type="journal article" date="2010" name="J. Bacteriol.">
        <title>Complete genome sequence of the representative gamma-hexachlorocyclohexane-degrading bacterium Sphingobium japonicum UT26.</title>
        <authorList>
            <person name="Nagata Y."/>
            <person name="Ohtsubo Y."/>
            <person name="Endo R."/>
            <person name="Ichikawa N."/>
            <person name="Ankai A."/>
            <person name="Oguchi A."/>
            <person name="Fukui S."/>
            <person name="Fujita N."/>
            <person name="Tsuda M."/>
        </authorList>
    </citation>
    <scope>NUCLEOTIDE SEQUENCE [LARGE SCALE GENOMIC DNA]</scope>
    <source>
        <strain evidence="3">DSM 16413 / CCM 7287 / MTCC 6362 / UT26 / NBRC 101211 / UT26S</strain>
    </source>
</reference>
<dbReference type="STRING" id="452662.SJA_C1-09860"/>
<keyword evidence="1" id="KW-0472">Membrane</keyword>
<dbReference type="eggNOG" id="ENOG5031C21">
    <property type="taxonomic scope" value="Bacteria"/>
</dbReference>
<keyword evidence="1" id="KW-0812">Transmembrane</keyword>
<accession>D4YZN8</accession>
<dbReference type="AlphaFoldDB" id="D4YZN8"/>
<name>D4YZN8_SPHIU</name>
<sequence length="112" mass="12646">MQSAPAPALHSIFVAVAILLLSGCGMMGCEKYASNYSCGYVENKADYEVWYWKNVADDNEEDNVPIGHAVGLRMCRENALAHAEAIRDEFTERSYICVLMDDGRRMEKHRLL</sequence>
<keyword evidence="1" id="KW-1133">Transmembrane helix</keyword>
<dbReference type="GeneID" id="29272629"/>
<keyword evidence="3" id="KW-1185">Reference proteome</keyword>
<dbReference type="RefSeq" id="WP_013039456.1">
    <property type="nucleotide sequence ID" value="NC_014006.1"/>
</dbReference>
<dbReference type="Proteomes" id="UP000007753">
    <property type="component" value="Chromosome 1"/>
</dbReference>
<feature type="transmembrane region" description="Helical" evidence="1">
    <location>
        <begin position="6"/>
        <end position="27"/>
    </location>
</feature>
<evidence type="ECO:0000313" key="3">
    <source>
        <dbReference type="Proteomes" id="UP000007753"/>
    </source>
</evidence>
<dbReference type="KEGG" id="sjp:SJA_C1-09860"/>
<organism evidence="2 3">
    <name type="scientific">Sphingobium indicum (strain DSM 16413 / CCM 7287 / MTCC 6362 / UT26 / NBRC 101211 / UT26S)</name>
    <name type="common">Sphingobium japonicum</name>
    <dbReference type="NCBI Taxonomy" id="452662"/>
    <lineage>
        <taxon>Bacteria</taxon>
        <taxon>Pseudomonadati</taxon>
        <taxon>Pseudomonadota</taxon>
        <taxon>Alphaproteobacteria</taxon>
        <taxon>Sphingomonadales</taxon>
        <taxon>Sphingomonadaceae</taxon>
        <taxon>Sphingobium</taxon>
    </lineage>
</organism>
<protein>
    <submittedName>
        <fullName evidence="2">Uncharacterized protein</fullName>
    </submittedName>
</protein>
<gene>
    <name evidence="2" type="ordered locus">SJA_C1-09860</name>
</gene>
<dbReference type="EMBL" id="AP010803">
    <property type="protein sequence ID" value="BAI95820.1"/>
    <property type="molecule type" value="Genomic_DNA"/>
</dbReference>
<evidence type="ECO:0000256" key="1">
    <source>
        <dbReference type="SAM" id="Phobius"/>
    </source>
</evidence>